<name>A0A5B7D5Q9_PORTR</name>
<proteinExistence type="predicted"/>
<keyword evidence="2" id="KW-1185">Reference proteome</keyword>
<protein>
    <submittedName>
        <fullName evidence="1">Uncharacterized protein</fullName>
    </submittedName>
</protein>
<evidence type="ECO:0000313" key="1">
    <source>
        <dbReference type="EMBL" id="MPC16423.1"/>
    </source>
</evidence>
<dbReference type="Proteomes" id="UP000324222">
    <property type="component" value="Unassembled WGS sequence"/>
</dbReference>
<dbReference type="EMBL" id="VSRR010000505">
    <property type="protein sequence ID" value="MPC16423.1"/>
    <property type="molecule type" value="Genomic_DNA"/>
</dbReference>
<dbReference type="AlphaFoldDB" id="A0A5B7D5Q9"/>
<sequence length="94" mass="10140">MTKVVEAVNELVNETKRASDSILSVQEEELEVKWEGEGDWGDASDPLGNLETIFCVEIVLAKGDACLGEAEPASSSFDSAESLAAMVELRVDKH</sequence>
<gene>
    <name evidence="1" type="ORF">E2C01_009248</name>
</gene>
<organism evidence="1 2">
    <name type="scientific">Portunus trituberculatus</name>
    <name type="common">Swimming crab</name>
    <name type="synonym">Neptunus trituberculatus</name>
    <dbReference type="NCBI Taxonomy" id="210409"/>
    <lineage>
        <taxon>Eukaryota</taxon>
        <taxon>Metazoa</taxon>
        <taxon>Ecdysozoa</taxon>
        <taxon>Arthropoda</taxon>
        <taxon>Crustacea</taxon>
        <taxon>Multicrustacea</taxon>
        <taxon>Malacostraca</taxon>
        <taxon>Eumalacostraca</taxon>
        <taxon>Eucarida</taxon>
        <taxon>Decapoda</taxon>
        <taxon>Pleocyemata</taxon>
        <taxon>Brachyura</taxon>
        <taxon>Eubrachyura</taxon>
        <taxon>Portunoidea</taxon>
        <taxon>Portunidae</taxon>
        <taxon>Portuninae</taxon>
        <taxon>Portunus</taxon>
    </lineage>
</organism>
<comment type="caution">
    <text evidence="1">The sequence shown here is derived from an EMBL/GenBank/DDBJ whole genome shotgun (WGS) entry which is preliminary data.</text>
</comment>
<accession>A0A5B7D5Q9</accession>
<reference evidence="1 2" key="1">
    <citation type="submission" date="2019-05" db="EMBL/GenBank/DDBJ databases">
        <title>Another draft genome of Portunus trituberculatus and its Hox gene families provides insights of decapod evolution.</title>
        <authorList>
            <person name="Jeong J.-H."/>
            <person name="Song I."/>
            <person name="Kim S."/>
            <person name="Choi T."/>
            <person name="Kim D."/>
            <person name="Ryu S."/>
            <person name="Kim W."/>
        </authorList>
    </citation>
    <scope>NUCLEOTIDE SEQUENCE [LARGE SCALE GENOMIC DNA]</scope>
    <source>
        <tissue evidence="1">Muscle</tissue>
    </source>
</reference>
<evidence type="ECO:0000313" key="2">
    <source>
        <dbReference type="Proteomes" id="UP000324222"/>
    </source>
</evidence>